<keyword evidence="2" id="KW-0238">DNA-binding</keyword>
<dbReference type="InterPro" id="IPR036388">
    <property type="entry name" value="WH-like_DNA-bd_sf"/>
</dbReference>
<reference evidence="6 7" key="1">
    <citation type="submission" date="2016-11" db="EMBL/GenBank/DDBJ databases">
        <authorList>
            <person name="Varghese N."/>
            <person name="Submissions S."/>
        </authorList>
    </citation>
    <scope>NUCLEOTIDE SEQUENCE [LARGE SCALE GENOMIC DNA]</scope>
    <source>
        <strain evidence="6 7">DSM 28249</strain>
    </source>
</reference>
<dbReference type="InterPro" id="IPR036390">
    <property type="entry name" value="WH_DNA-bd_sf"/>
</dbReference>
<evidence type="ECO:0000256" key="2">
    <source>
        <dbReference type="ARBA" id="ARBA00023125"/>
    </source>
</evidence>
<dbReference type="InterPro" id="IPR014757">
    <property type="entry name" value="Tscrpt_reg_IclR_C"/>
</dbReference>
<dbReference type="SUPFAM" id="SSF55781">
    <property type="entry name" value="GAF domain-like"/>
    <property type="match status" value="1"/>
</dbReference>
<evidence type="ECO:0000313" key="6">
    <source>
        <dbReference type="EMBL" id="SHL87253.1"/>
    </source>
</evidence>
<dbReference type="SMART" id="SM00346">
    <property type="entry name" value="HTH_ICLR"/>
    <property type="match status" value="1"/>
</dbReference>
<evidence type="ECO:0000256" key="1">
    <source>
        <dbReference type="ARBA" id="ARBA00023015"/>
    </source>
</evidence>
<keyword evidence="3" id="KW-0804">Transcription</keyword>
<accession>A0A1M7E6A0</accession>
<feature type="domain" description="HTH iclR-type" evidence="4">
    <location>
        <begin position="9"/>
        <end position="71"/>
    </location>
</feature>
<evidence type="ECO:0000256" key="3">
    <source>
        <dbReference type="ARBA" id="ARBA00023163"/>
    </source>
</evidence>
<dbReference type="GO" id="GO:0045892">
    <property type="term" value="P:negative regulation of DNA-templated transcription"/>
    <property type="evidence" value="ECO:0007669"/>
    <property type="project" value="TreeGrafter"/>
</dbReference>
<dbReference type="GO" id="GO:0003677">
    <property type="term" value="F:DNA binding"/>
    <property type="evidence" value="ECO:0007669"/>
    <property type="project" value="UniProtKB-KW"/>
</dbReference>
<evidence type="ECO:0000259" key="4">
    <source>
        <dbReference type="PROSITE" id="PS51077"/>
    </source>
</evidence>
<gene>
    <name evidence="6" type="ORF">SAMN05443432_103219</name>
</gene>
<organism evidence="6 7">
    <name type="scientific">Roseovarius litoreus</name>
    <dbReference type="NCBI Taxonomy" id="1155722"/>
    <lineage>
        <taxon>Bacteria</taxon>
        <taxon>Pseudomonadati</taxon>
        <taxon>Pseudomonadota</taxon>
        <taxon>Alphaproteobacteria</taxon>
        <taxon>Rhodobacterales</taxon>
        <taxon>Roseobacteraceae</taxon>
        <taxon>Roseovarius</taxon>
    </lineage>
</organism>
<dbReference type="InterPro" id="IPR050707">
    <property type="entry name" value="HTH_MetabolicPath_Reg"/>
</dbReference>
<dbReference type="Gene3D" id="3.30.450.40">
    <property type="match status" value="1"/>
</dbReference>
<dbReference type="Pfam" id="PF09339">
    <property type="entry name" value="HTH_IclR"/>
    <property type="match status" value="1"/>
</dbReference>
<sequence>MDSQKSQGVQSVVRALNLLRILSRHDEGLRVSDAAREAGLAVSTTHRLLTTLELQGFAQFEPENALWHVGREAFAAGAAFGRRHNFVAPALPYLRRLRDATRETANLGLLDNDELVTVSQVESREIMRAISPPGGRVPVFCSGMGKAILATWTDEDIKAFVARTGFHPLTARSHRNLKTALQDIADIRRRGYALDDEEHVTGLRCLAAVVWSPHGEAACAISVSGLAARLQDDKLDRIGQIVARAAAELTENLGGVPPESHQAHANAG</sequence>
<dbReference type="RefSeq" id="WP_149779012.1">
    <property type="nucleotide sequence ID" value="NZ_FRCB01000003.1"/>
</dbReference>
<keyword evidence="7" id="KW-1185">Reference proteome</keyword>
<evidence type="ECO:0000259" key="5">
    <source>
        <dbReference type="PROSITE" id="PS51078"/>
    </source>
</evidence>
<dbReference type="SUPFAM" id="SSF46785">
    <property type="entry name" value="Winged helix' DNA-binding domain"/>
    <property type="match status" value="1"/>
</dbReference>
<dbReference type="PROSITE" id="PS51078">
    <property type="entry name" value="ICLR_ED"/>
    <property type="match status" value="1"/>
</dbReference>
<dbReference type="EMBL" id="FRCB01000003">
    <property type="protein sequence ID" value="SHL87253.1"/>
    <property type="molecule type" value="Genomic_DNA"/>
</dbReference>
<dbReference type="InterPro" id="IPR029016">
    <property type="entry name" value="GAF-like_dom_sf"/>
</dbReference>
<dbReference type="InterPro" id="IPR005471">
    <property type="entry name" value="Tscrpt_reg_IclR_N"/>
</dbReference>
<dbReference type="Pfam" id="PF01614">
    <property type="entry name" value="IclR_C"/>
    <property type="match status" value="1"/>
</dbReference>
<protein>
    <submittedName>
        <fullName evidence="6">Transcriptional regulator, IclR family</fullName>
    </submittedName>
</protein>
<dbReference type="PANTHER" id="PTHR30136">
    <property type="entry name" value="HELIX-TURN-HELIX TRANSCRIPTIONAL REGULATOR, ICLR FAMILY"/>
    <property type="match status" value="1"/>
</dbReference>
<dbReference type="Proteomes" id="UP000322545">
    <property type="component" value="Unassembled WGS sequence"/>
</dbReference>
<evidence type="ECO:0000313" key="7">
    <source>
        <dbReference type="Proteomes" id="UP000322545"/>
    </source>
</evidence>
<dbReference type="GO" id="GO:0003700">
    <property type="term" value="F:DNA-binding transcription factor activity"/>
    <property type="evidence" value="ECO:0007669"/>
    <property type="project" value="TreeGrafter"/>
</dbReference>
<name>A0A1M7E6A0_9RHOB</name>
<dbReference type="PROSITE" id="PS51077">
    <property type="entry name" value="HTH_ICLR"/>
    <property type="match status" value="1"/>
</dbReference>
<dbReference type="Gene3D" id="1.10.10.10">
    <property type="entry name" value="Winged helix-like DNA-binding domain superfamily/Winged helix DNA-binding domain"/>
    <property type="match status" value="1"/>
</dbReference>
<dbReference type="PANTHER" id="PTHR30136:SF24">
    <property type="entry name" value="HTH-TYPE TRANSCRIPTIONAL REPRESSOR ALLR"/>
    <property type="match status" value="1"/>
</dbReference>
<feature type="domain" description="IclR-ED" evidence="5">
    <location>
        <begin position="72"/>
        <end position="255"/>
    </location>
</feature>
<proteinExistence type="predicted"/>
<keyword evidence="1" id="KW-0805">Transcription regulation</keyword>
<dbReference type="AlphaFoldDB" id="A0A1M7E6A0"/>